<comment type="function">
    <text evidence="1 7">RNaseP catalyzes the removal of the 5'-leader sequence from pre-tRNA to produce the mature 5'-terminus. It can also cleave other RNA substrates such as 4.5S RNA. The protein component plays an auxiliary but essential role in vivo by binding to the 5'-leader sequence and broadening the substrate specificity of the ribozyme.</text>
</comment>
<dbReference type="RefSeq" id="WP_269423769.1">
    <property type="nucleotide sequence ID" value="NZ_JAPWGY010000004.1"/>
</dbReference>
<comment type="similarity">
    <text evidence="7">Belongs to the RnpA family.</text>
</comment>
<dbReference type="PROSITE" id="PS00648">
    <property type="entry name" value="RIBONUCLEASE_P"/>
    <property type="match status" value="1"/>
</dbReference>
<keyword evidence="6 7" id="KW-0694">RNA-binding</keyword>
<keyword evidence="10" id="KW-1185">Reference proteome</keyword>
<dbReference type="Proteomes" id="UP001069802">
    <property type="component" value="Unassembled WGS sequence"/>
</dbReference>
<reference evidence="9" key="1">
    <citation type="submission" date="2022-12" db="EMBL/GenBank/DDBJ databases">
        <title>Bacterial isolates from different developmental stages of Nematostella vectensis.</title>
        <authorList>
            <person name="Fraune S."/>
        </authorList>
    </citation>
    <scope>NUCLEOTIDE SEQUENCE</scope>
    <source>
        <strain evidence="9">G21630-S1</strain>
    </source>
</reference>
<dbReference type="EC" id="3.1.26.5" evidence="7 8"/>
<organism evidence="9 10">
    <name type="scientific">Kiloniella laminariae</name>
    <dbReference type="NCBI Taxonomy" id="454162"/>
    <lineage>
        <taxon>Bacteria</taxon>
        <taxon>Pseudomonadati</taxon>
        <taxon>Pseudomonadota</taxon>
        <taxon>Alphaproteobacteria</taxon>
        <taxon>Rhodospirillales</taxon>
        <taxon>Kiloniellaceae</taxon>
        <taxon>Kiloniella</taxon>
    </lineage>
</organism>
<comment type="caution">
    <text evidence="9">The sequence shown here is derived from an EMBL/GenBank/DDBJ whole genome shotgun (WGS) entry which is preliminary data.</text>
</comment>
<evidence type="ECO:0000256" key="1">
    <source>
        <dbReference type="ARBA" id="ARBA00002663"/>
    </source>
</evidence>
<name>A0ABT4LKG4_9PROT</name>
<dbReference type="InterPro" id="IPR014721">
    <property type="entry name" value="Ribsml_uS5_D2-typ_fold_subgr"/>
</dbReference>
<dbReference type="GO" id="GO:0004526">
    <property type="term" value="F:ribonuclease P activity"/>
    <property type="evidence" value="ECO:0007669"/>
    <property type="project" value="UniProtKB-EC"/>
</dbReference>
<evidence type="ECO:0000256" key="8">
    <source>
        <dbReference type="NCBIfam" id="TIGR00188"/>
    </source>
</evidence>
<evidence type="ECO:0000313" key="10">
    <source>
        <dbReference type="Proteomes" id="UP001069802"/>
    </source>
</evidence>
<dbReference type="InterPro" id="IPR020568">
    <property type="entry name" value="Ribosomal_Su5_D2-typ_SF"/>
</dbReference>
<dbReference type="PANTHER" id="PTHR33992:SF1">
    <property type="entry name" value="RIBONUCLEASE P PROTEIN COMPONENT"/>
    <property type="match status" value="1"/>
</dbReference>
<dbReference type="HAMAP" id="MF_00227">
    <property type="entry name" value="RNase_P"/>
    <property type="match status" value="1"/>
</dbReference>
<keyword evidence="2 7" id="KW-0819">tRNA processing</keyword>
<dbReference type="PANTHER" id="PTHR33992">
    <property type="entry name" value="RIBONUCLEASE P PROTEIN COMPONENT"/>
    <property type="match status" value="1"/>
</dbReference>
<dbReference type="NCBIfam" id="TIGR00188">
    <property type="entry name" value="rnpA"/>
    <property type="match status" value="1"/>
</dbReference>
<dbReference type="EMBL" id="JAPWGY010000004">
    <property type="protein sequence ID" value="MCZ4281603.1"/>
    <property type="molecule type" value="Genomic_DNA"/>
</dbReference>
<protein>
    <recommendedName>
        <fullName evidence="7 8">Ribonuclease P protein component</fullName>
        <shortName evidence="7">RNase P protein</shortName>
        <shortName evidence="7">RNaseP protein</shortName>
        <ecNumber evidence="7 8">3.1.26.5</ecNumber>
    </recommendedName>
    <alternativeName>
        <fullName evidence="7">Protein C5</fullName>
    </alternativeName>
</protein>
<evidence type="ECO:0000256" key="3">
    <source>
        <dbReference type="ARBA" id="ARBA00022722"/>
    </source>
</evidence>
<keyword evidence="4 7" id="KW-0255">Endonuclease</keyword>
<evidence type="ECO:0000256" key="5">
    <source>
        <dbReference type="ARBA" id="ARBA00022801"/>
    </source>
</evidence>
<comment type="subunit">
    <text evidence="7">Consists of a catalytic RNA component (M1 or rnpB) and a protein subunit.</text>
</comment>
<keyword evidence="3 7" id="KW-0540">Nuclease</keyword>
<dbReference type="SUPFAM" id="SSF54211">
    <property type="entry name" value="Ribosomal protein S5 domain 2-like"/>
    <property type="match status" value="1"/>
</dbReference>
<gene>
    <name evidence="7 9" type="primary">rnpA</name>
    <name evidence="9" type="ORF">O4H49_12500</name>
</gene>
<evidence type="ECO:0000256" key="4">
    <source>
        <dbReference type="ARBA" id="ARBA00022759"/>
    </source>
</evidence>
<evidence type="ECO:0000256" key="6">
    <source>
        <dbReference type="ARBA" id="ARBA00022884"/>
    </source>
</evidence>
<dbReference type="Pfam" id="PF00825">
    <property type="entry name" value="Ribonuclease_P"/>
    <property type="match status" value="1"/>
</dbReference>
<proteinExistence type="inferred from homology"/>
<accession>A0ABT4LKG4</accession>
<evidence type="ECO:0000313" key="9">
    <source>
        <dbReference type="EMBL" id="MCZ4281603.1"/>
    </source>
</evidence>
<evidence type="ECO:0000256" key="7">
    <source>
        <dbReference type="HAMAP-Rule" id="MF_00227"/>
    </source>
</evidence>
<dbReference type="Gene3D" id="3.30.230.10">
    <property type="match status" value="1"/>
</dbReference>
<evidence type="ECO:0000256" key="2">
    <source>
        <dbReference type="ARBA" id="ARBA00022694"/>
    </source>
</evidence>
<keyword evidence="5 7" id="KW-0378">Hydrolase</keyword>
<dbReference type="InterPro" id="IPR020539">
    <property type="entry name" value="RNase_P_CS"/>
</dbReference>
<sequence>MMPVIGKLKKRSEFLRVAATQNKWVTPGLILQAMRRQPESSSNPEELCGSGAIRIGFTVTKKVGNAVIRNRVKRRLRAVAAELLSDHGKAEHDYVLIGRKTTLFRTYDDLKKDLSSALQRVKTDRSRASGQTRHQN</sequence>
<dbReference type="InterPro" id="IPR000100">
    <property type="entry name" value="RNase_P"/>
</dbReference>
<comment type="catalytic activity">
    <reaction evidence="7">
        <text>Endonucleolytic cleavage of RNA, removing 5'-extranucleotides from tRNA precursor.</text>
        <dbReference type="EC" id="3.1.26.5"/>
    </reaction>
</comment>